<reference evidence="2 3" key="1">
    <citation type="journal article" date="2018" name="Syst. Appl. Microbiol.">
        <title>Ereboglobus luteus gen. nov. sp. nov. from cockroach guts, and new insights into the oxygen relationship of the genera Opitutus and Didymococcus (Verrucomicrobia: Opitutaceae).</title>
        <authorList>
            <person name="Tegtmeier D."/>
            <person name="Belitz A."/>
            <person name="Radek R."/>
            <person name="Heimerl T."/>
            <person name="Brune A."/>
        </authorList>
    </citation>
    <scope>NUCLEOTIDE SEQUENCE [LARGE SCALE GENOMIC DNA]</scope>
    <source>
        <strain evidence="2 3">Ho45</strain>
    </source>
</reference>
<evidence type="ECO:0000313" key="3">
    <source>
        <dbReference type="Proteomes" id="UP000244896"/>
    </source>
</evidence>
<dbReference type="Proteomes" id="UP000244896">
    <property type="component" value="Chromosome"/>
</dbReference>
<organism evidence="2 3">
    <name type="scientific">Ereboglobus luteus</name>
    <dbReference type="NCBI Taxonomy" id="1796921"/>
    <lineage>
        <taxon>Bacteria</taxon>
        <taxon>Pseudomonadati</taxon>
        <taxon>Verrucomicrobiota</taxon>
        <taxon>Opitutia</taxon>
        <taxon>Opitutales</taxon>
        <taxon>Opitutaceae</taxon>
        <taxon>Ereboglobus</taxon>
    </lineage>
</organism>
<accession>A0A2U8E192</accession>
<dbReference type="OrthoDB" id="187253at2"/>
<gene>
    <name evidence="2" type="ORF">CKA38_02875</name>
</gene>
<dbReference type="AlphaFoldDB" id="A0A2U8E192"/>
<protein>
    <submittedName>
        <fullName evidence="2">Glucose-6-phosphate dehydrogenase</fullName>
    </submittedName>
</protein>
<dbReference type="InterPro" id="IPR046801">
    <property type="entry name" value="OpcA_G6PD_N"/>
</dbReference>
<dbReference type="PANTHER" id="PTHR38658">
    <property type="entry name" value="OXPP CYCLE PROTEIN OPCA-RELATED"/>
    <property type="match status" value="1"/>
</dbReference>
<dbReference type="PANTHER" id="PTHR38658:SF1">
    <property type="entry name" value="OXPP CYCLE PROTEIN OPCA-RELATED"/>
    <property type="match status" value="1"/>
</dbReference>
<dbReference type="Pfam" id="PF10128">
    <property type="entry name" value="OpcA_G6PD_assem"/>
    <property type="match status" value="1"/>
</dbReference>
<keyword evidence="3" id="KW-1185">Reference proteome</keyword>
<dbReference type="KEGG" id="elut:CKA38_02875"/>
<name>A0A2U8E192_9BACT</name>
<dbReference type="EMBL" id="CP023004">
    <property type="protein sequence ID" value="AWI08342.1"/>
    <property type="molecule type" value="Genomic_DNA"/>
</dbReference>
<dbReference type="RefSeq" id="WP_108824148.1">
    <property type="nucleotide sequence ID" value="NZ_CP023004.1"/>
</dbReference>
<sequence>MSTVFSSLPGLEVPADAINKSFADMWTSAAADGRPSPTGDDAKATQINLVLHLGFGTTHDDAVAQFQTTINFSRRYPCRVVVLCPYSLDDNSTNRIRAKIYGECHLGKTKGDTRCCEFVMLAYPMSARRYLESQVSICLSTDLPLYYWVHRFASSRRLNDYQYLLVKSERVILDSAVMPEGFGDYAWPRPEAVRDLAHARTLPIRQSIGQFLSACPPAGLVDGISAIRIARAPQYAAEAAALLKWARDRLIACGMDKNTPAELTSSADGEPPLSLNFEYKTPSRHFRWRGDPHAGTSGIDSMLCHGPMQVSVPVSLLTPEAALGEAMFF</sequence>
<feature type="domain" description="Glucose-6-phosphate dehydrogenase assembly protein OpcA N-terminal" evidence="1">
    <location>
        <begin position="72"/>
        <end position="178"/>
    </location>
</feature>
<proteinExistence type="predicted"/>
<evidence type="ECO:0000313" key="2">
    <source>
        <dbReference type="EMBL" id="AWI08342.1"/>
    </source>
</evidence>
<dbReference type="InterPro" id="IPR004555">
    <property type="entry name" value="G6PDH_assembly_OpcA"/>
</dbReference>
<evidence type="ECO:0000259" key="1">
    <source>
        <dbReference type="Pfam" id="PF10128"/>
    </source>
</evidence>